<dbReference type="InterPro" id="IPR018968">
    <property type="entry name" value="Phasin"/>
</dbReference>
<feature type="domain" description="Phasin" evidence="1">
    <location>
        <begin position="48"/>
        <end position="146"/>
    </location>
</feature>
<sequence length="161" mass="17235">MATATKTEKTAETIKATAQTAIDQGKAAFEQASTRTREAMDRGVKSLEEINEFNRGNVEALVQSGKAAAQGFEKLAQGAVAFSKKNLEEGTAVVRTLTAAKTPNEFFAASNEYAKSYFDSLVAEMSRVTETSMKVMGEVFEPISNRAALAADKIKTAAVAR</sequence>
<keyword evidence="3" id="KW-1185">Reference proteome</keyword>
<organism evidence="2 3">
    <name type="scientific">Sphingoaurantiacus capsulatus</name>
    <dbReference type="NCBI Taxonomy" id="1771310"/>
    <lineage>
        <taxon>Bacteria</taxon>
        <taxon>Pseudomonadati</taxon>
        <taxon>Pseudomonadota</taxon>
        <taxon>Alphaproteobacteria</taxon>
        <taxon>Sphingomonadales</taxon>
        <taxon>Sphingosinicellaceae</taxon>
        <taxon>Sphingoaurantiacus</taxon>
    </lineage>
</organism>
<evidence type="ECO:0000259" key="1">
    <source>
        <dbReference type="Pfam" id="PF09361"/>
    </source>
</evidence>
<comment type="caution">
    <text evidence="2">The sequence shown here is derived from an EMBL/GenBank/DDBJ whole genome shotgun (WGS) entry which is preliminary data.</text>
</comment>
<reference evidence="3" key="1">
    <citation type="journal article" date="2019" name="Int. J. Syst. Evol. Microbiol.">
        <title>The Global Catalogue of Microorganisms (GCM) 10K type strain sequencing project: providing services to taxonomists for standard genome sequencing and annotation.</title>
        <authorList>
            <consortium name="The Broad Institute Genomics Platform"/>
            <consortium name="The Broad Institute Genome Sequencing Center for Infectious Disease"/>
            <person name="Wu L."/>
            <person name="Ma J."/>
        </authorList>
    </citation>
    <scope>NUCLEOTIDE SEQUENCE [LARGE SCALE GENOMIC DNA]</scope>
    <source>
        <strain evidence="3">KCTC 42644</strain>
    </source>
</reference>
<dbReference type="NCBIfam" id="TIGR01841">
    <property type="entry name" value="phasin"/>
    <property type="match status" value="1"/>
</dbReference>
<accession>A0ABV7X6T5</accession>
<gene>
    <name evidence="2" type="ORF">ACFOMD_04715</name>
</gene>
<protein>
    <submittedName>
        <fullName evidence="2">Phasin family protein</fullName>
    </submittedName>
</protein>
<dbReference type="InterPro" id="IPR010127">
    <property type="entry name" value="Phasin_subfam-1"/>
</dbReference>
<evidence type="ECO:0000313" key="2">
    <source>
        <dbReference type="EMBL" id="MFC3711859.1"/>
    </source>
</evidence>
<proteinExistence type="predicted"/>
<dbReference type="Pfam" id="PF09361">
    <property type="entry name" value="Phasin_2"/>
    <property type="match status" value="1"/>
</dbReference>
<dbReference type="RefSeq" id="WP_380857600.1">
    <property type="nucleotide sequence ID" value="NZ_JBHRXV010000003.1"/>
</dbReference>
<evidence type="ECO:0000313" key="3">
    <source>
        <dbReference type="Proteomes" id="UP001595615"/>
    </source>
</evidence>
<dbReference type="EMBL" id="JBHRXV010000003">
    <property type="protein sequence ID" value="MFC3711859.1"/>
    <property type="molecule type" value="Genomic_DNA"/>
</dbReference>
<dbReference type="Proteomes" id="UP001595615">
    <property type="component" value="Unassembled WGS sequence"/>
</dbReference>
<name>A0ABV7X6T5_9SPHN</name>